<evidence type="ECO:0000259" key="1">
    <source>
        <dbReference type="Pfam" id="PF13166"/>
    </source>
</evidence>
<feature type="domain" description="Protein CR006 P-loop" evidence="1">
    <location>
        <begin position="13"/>
        <end position="306"/>
    </location>
</feature>
<accession>A0A158EXP5</accession>
<dbReference type="EMBL" id="FCOK02000001">
    <property type="protein sequence ID" value="SAL11510.1"/>
    <property type="molecule type" value="Genomic_DNA"/>
</dbReference>
<sequence>MIKNIARIKKFGVFEDYTKPAAHNDFQAINIIYGWNYSGKTTLSRLFQSLEARSIHPDYTAAQFSMNDENGAQIDQSNLGNYGGTARVFNSEFIEKNISWDGATFHPILLLGEDTIEAQKTIAANSELIARCRTAYAKHRKFAEAAEQRMNADRTAEAKRIKVNLSLVEAFTATHLNALLAGLDASSAPGAQLRDEELSTCLKQALASDKDKLDPVPRVRLQPTVLRALAQCKPLLSKVPQLSSTIEYLRDHPTVANWVEQGLHLHEAAETCEFCGSELTRQRVDALHAHFSKDLLQFKTQLTQKTGKATCDS</sequence>
<dbReference type="InterPro" id="IPR026866">
    <property type="entry name" value="CR006_AAA"/>
</dbReference>
<organism evidence="2 3">
    <name type="scientific">Caballeronia udeis</name>
    <dbReference type="NCBI Taxonomy" id="1232866"/>
    <lineage>
        <taxon>Bacteria</taxon>
        <taxon>Pseudomonadati</taxon>
        <taxon>Pseudomonadota</taxon>
        <taxon>Betaproteobacteria</taxon>
        <taxon>Burkholderiales</taxon>
        <taxon>Burkholderiaceae</taxon>
        <taxon>Caballeronia</taxon>
    </lineage>
</organism>
<dbReference type="RefSeq" id="WP_062081297.1">
    <property type="nucleotide sequence ID" value="NZ_FCOK02000001.1"/>
</dbReference>
<dbReference type="Proteomes" id="UP000054683">
    <property type="component" value="Unassembled WGS sequence"/>
</dbReference>
<evidence type="ECO:0000313" key="3">
    <source>
        <dbReference type="Proteomes" id="UP000054683"/>
    </source>
</evidence>
<dbReference type="AlphaFoldDB" id="A0A158EXP5"/>
<dbReference type="Pfam" id="PF13166">
    <property type="entry name" value="AAA_13"/>
    <property type="match status" value="1"/>
</dbReference>
<proteinExistence type="predicted"/>
<name>A0A158EXP5_9BURK</name>
<protein>
    <recommendedName>
        <fullName evidence="1">Protein CR006 P-loop domain-containing protein</fullName>
    </recommendedName>
</protein>
<evidence type="ECO:0000313" key="2">
    <source>
        <dbReference type="EMBL" id="SAL11510.1"/>
    </source>
</evidence>
<gene>
    <name evidence="2" type="ORF">AWB69_00314</name>
</gene>
<reference evidence="2 3" key="1">
    <citation type="submission" date="2016-01" db="EMBL/GenBank/DDBJ databases">
        <authorList>
            <person name="Oliw E.H."/>
        </authorList>
    </citation>
    <scope>NUCLEOTIDE SEQUENCE [LARGE SCALE GENOMIC DNA]</scope>
    <source>
        <strain evidence="2">LMG 27134</strain>
    </source>
</reference>